<gene>
    <name evidence="3" type="primary">LOC115539823</name>
</gene>
<feature type="region of interest" description="Disordered" evidence="2">
    <location>
        <begin position="280"/>
        <end position="338"/>
    </location>
</feature>
<organism evidence="3 4">
    <name type="scientific">Gadus morhua</name>
    <name type="common">Atlantic cod</name>
    <dbReference type="NCBI Taxonomy" id="8049"/>
    <lineage>
        <taxon>Eukaryota</taxon>
        <taxon>Metazoa</taxon>
        <taxon>Chordata</taxon>
        <taxon>Craniata</taxon>
        <taxon>Vertebrata</taxon>
        <taxon>Euteleostomi</taxon>
        <taxon>Actinopterygii</taxon>
        <taxon>Neopterygii</taxon>
        <taxon>Teleostei</taxon>
        <taxon>Neoteleostei</taxon>
        <taxon>Acanthomorphata</taxon>
        <taxon>Zeiogadaria</taxon>
        <taxon>Gadariae</taxon>
        <taxon>Gadiformes</taxon>
        <taxon>Gadoidei</taxon>
        <taxon>Gadidae</taxon>
        <taxon>Gadus</taxon>
    </lineage>
</organism>
<comment type="similarity">
    <text evidence="1">Belongs to the PC-esterase family.</text>
</comment>
<dbReference type="OrthoDB" id="9975373at2759"/>
<dbReference type="SUPFAM" id="SSF52266">
    <property type="entry name" value="SGNH hydrolase"/>
    <property type="match status" value="1"/>
</dbReference>
<dbReference type="RefSeq" id="XP_030206502.1">
    <property type="nucleotide sequence ID" value="XM_030350642.1"/>
</dbReference>
<dbReference type="AlphaFoldDB" id="A0A8C5BRH7"/>
<dbReference type="KEGG" id="gmh:115539823"/>
<reference evidence="3" key="2">
    <citation type="submission" date="2025-09" db="UniProtKB">
        <authorList>
            <consortium name="Ensembl"/>
        </authorList>
    </citation>
    <scope>IDENTIFICATION</scope>
</reference>
<evidence type="ECO:0000256" key="2">
    <source>
        <dbReference type="SAM" id="MobiDB-lite"/>
    </source>
</evidence>
<dbReference type="GeneID" id="115539823"/>
<accession>A0A8C5BRH7</accession>
<dbReference type="Gene3D" id="3.40.50.1110">
    <property type="entry name" value="SGNH hydrolase"/>
    <property type="match status" value="1"/>
</dbReference>
<keyword evidence="4" id="KW-1185">Reference proteome</keyword>
<dbReference type="PANTHER" id="PTHR14469">
    <property type="entry name" value="SARCOMA ANTIGEN NY-SAR-23"/>
    <property type="match status" value="1"/>
</dbReference>
<dbReference type="Ensembl" id="ENSGMOT00000041850.1">
    <property type="protein sequence ID" value="ENSGMOP00000051659.1"/>
    <property type="gene ID" value="ENSGMOG00000009655.2"/>
</dbReference>
<sequence>MSYEAMASVGHQTAAQLLHNRSVVVIGDSIQRSAYKDLVLLLQRDGYLSDSQLRRKGELTFESDSLVEGGCLDQMHNGTNYREVREFRSTHHRVRFYFVTRVFSRYMSSVLEDLRADAPDVVLVNSCIWDISRYKAAWEEDYAEDLHLFLGQLKEAVPRETLVVWNLTMPLGRRVLGGFLTPEVASRAGTLRYDVVEANFIGGALADAYGADVLDMHFHFRLSLQQRTKDGVHWNALAHRRMTCLILGHAAEAWGVQLPPALPRTRTAFAIAGSMRCGLAPPRPATLRGPPSPPAPRKAPATTPAPKFQPYPSEQNQPPGARSPYIMKKQRTRWRQRAPYSYSQRPFLDAPYRQGPRKAPQYNQWSQHIEAAYNQRLREDAPYSQPLQHIFFPFP</sequence>
<evidence type="ECO:0000256" key="1">
    <source>
        <dbReference type="ARBA" id="ARBA00037957"/>
    </source>
</evidence>
<protein>
    <submittedName>
        <fullName evidence="3">PC-esterase domain-containing protein 1A-like</fullName>
    </submittedName>
</protein>
<dbReference type="Proteomes" id="UP000694546">
    <property type="component" value="Chromosome 3"/>
</dbReference>
<dbReference type="GeneTree" id="ENSGT00390000002231"/>
<dbReference type="PANTHER" id="PTHR14469:SF0">
    <property type="entry name" value="FAMILY WITH SEQUENCE SIMILARITY 113"/>
    <property type="match status" value="1"/>
</dbReference>
<dbReference type="OMA" id="IAHRKIT"/>
<evidence type="ECO:0000313" key="3">
    <source>
        <dbReference type="Ensembl" id="ENSGMOP00000051659.1"/>
    </source>
</evidence>
<proteinExistence type="inferred from homology"/>
<dbReference type="InterPro" id="IPR036514">
    <property type="entry name" value="SGNH_hydro_sf"/>
</dbReference>
<evidence type="ECO:0000313" key="4">
    <source>
        <dbReference type="Proteomes" id="UP000694546"/>
    </source>
</evidence>
<reference evidence="3" key="1">
    <citation type="submission" date="2025-08" db="UniProtKB">
        <authorList>
            <consortium name="Ensembl"/>
        </authorList>
    </citation>
    <scope>IDENTIFICATION</scope>
</reference>
<name>A0A8C5BRH7_GADMO</name>